<keyword evidence="5" id="KW-1185">Reference proteome</keyword>
<evidence type="ECO:0000313" key="5">
    <source>
        <dbReference type="Proteomes" id="UP000821866"/>
    </source>
</evidence>
<dbReference type="InterPro" id="IPR009057">
    <property type="entry name" value="Homeodomain-like_sf"/>
</dbReference>
<dbReference type="InterPro" id="IPR006600">
    <property type="entry name" value="HTH_CenpB_DNA-bd_dom"/>
</dbReference>
<comment type="subcellular location">
    <subcellularLocation>
        <location evidence="1">Nucleus</location>
    </subcellularLocation>
</comment>
<dbReference type="InterPro" id="IPR050863">
    <property type="entry name" value="CenT-Element_Derived"/>
</dbReference>
<accession>A0A9J6DX28</accession>
<dbReference type="EMBL" id="JABSTU010000007">
    <property type="protein sequence ID" value="KAH8026709.1"/>
    <property type="molecule type" value="Genomic_DNA"/>
</dbReference>
<evidence type="ECO:0000256" key="1">
    <source>
        <dbReference type="ARBA" id="ARBA00004123"/>
    </source>
</evidence>
<gene>
    <name evidence="4" type="ORF">HPB51_024208</name>
</gene>
<dbReference type="GO" id="GO:0005634">
    <property type="term" value="C:nucleus"/>
    <property type="evidence" value="ECO:0007669"/>
    <property type="project" value="UniProtKB-SubCell"/>
</dbReference>
<evidence type="ECO:0000256" key="2">
    <source>
        <dbReference type="ARBA" id="ARBA00023125"/>
    </source>
</evidence>
<dbReference type="PROSITE" id="PS51253">
    <property type="entry name" value="HTH_CENPB"/>
    <property type="match status" value="1"/>
</dbReference>
<dbReference type="Gene3D" id="1.10.10.60">
    <property type="entry name" value="Homeodomain-like"/>
    <property type="match status" value="1"/>
</dbReference>
<evidence type="ECO:0000259" key="3">
    <source>
        <dbReference type="PROSITE" id="PS51253"/>
    </source>
</evidence>
<proteinExistence type="predicted"/>
<sequence length="108" mass="11798">MILKNKASILGALENRTSARNKTVTAAAFPNVDKALFAWFCEQRANKVPLSGRILQQKALNFACMHSHDIFKASPGWLSHFKARHDIVAKVTFGEAAAVDLVTASRGC</sequence>
<name>A0A9J6DX28_RHIMP</name>
<reference evidence="4" key="1">
    <citation type="journal article" date="2020" name="Cell">
        <title>Large-Scale Comparative Analyses of Tick Genomes Elucidate Their Genetic Diversity and Vector Capacities.</title>
        <authorList>
            <consortium name="Tick Genome and Microbiome Consortium (TIGMIC)"/>
            <person name="Jia N."/>
            <person name="Wang J."/>
            <person name="Shi W."/>
            <person name="Du L."/>
            <person name="Sun Y."/>
            <person name="Zhan W."/>
            <person name="Jiang J.F."/>
            <person name="Wang Q."/>
            <person name="Zhang B."/>
            <person name="Ji P."/>
            <person name="Bell-Sakyi L."/>
            <person name="Cui X.M."/>
            <person name="Yuan T.T."/>
            <person name="Jiang B.G."/>
            <person name="Yang W.F."/>
            <person name="Lam T.T."/>
            <person name="Chang Q.C."/>
            <person name="Ding S.J."/>
            <person name="Wang X.J."/>
            <person name="Zhu J.G."/>
            <person name="Ruan X.D."/>
            <person name="Zhao L."/>
            <person name="Wei J.T."/>
            <person name="Ye R.Z."/>
            <person name="Que T.C."/>
            <person name="Du C.H."/>
            <person name="Zhou Y.H."/>
            <person name="Cheng J.X."/>
            <person name="Dai P.F."/>
            <person name="Guo W.B."/>
            <person name="Han X.H."/>
            <person name="Huang E.J."/>
            <person name="Li L.F."/>
            <person name="Wei W."/>
            <person name="Gao Y.C."/>
            <person name="Liu J.Z."/>
            <person name="Shao H.Z."/>
            <person name="Wang X."/>
            <person name="Wang C.C."/>
            <person name="Yang T.C."/>
            <person name="Huo Q.B."/>
            <person name="Li W."/>
            <person name="Chen H.Y."/>
            <person name="Chen S.E."/>
            <person name="Zhou L.G."/>
            <person name="Ni X.B."/>
            <person name="Tian J.H."/>
            <person name="Sheng Y."/>
            <person name="Liu T."/>
            <person name="Pan Y.S."/>
            <person name="Xia L.Y."/>
            <person name="Li J."/>
            <person name="Zhao F."/>
            <person name="Cao W.C."/>
        </authorList>
    </citation>
    <scope>NUCLEOTIDE SEQUENCE</scope>
    <source>
        <strain evidence="4">Rmic-2018</strain>
    </source>
</reference>
<dbReference type="SUPFAM" id="SSF46689">
    <property type="entry name" value="Homeodomain-like"/>
    <property type="match status" value="1"/>
</dbReference>
<dbReference type="SMART" id="SM00674">
    <property type="entry name" value="CENPB"/>
    <property type="match status" value="1"/>
</dbReference>
<dbReference type="AlphaFoldDB" id="A0A9J6DX28"/>
<dbReference type="Proteomes" id="UP000821866">
    <property type="component" value="Unassembled WGS sequence"/>
</dbReference>
<comment type="caution">
    <text evidence="4">The sequence shown here is derived from an EMBL/GenBank/DDBJ whole genome shotgun (WGS) entry which is preliminary data.</text>
</comment>
<organism evidence="4 5">
    <name type="scientific">Rhipicephalus microplus</name>
    <name type="common">Cattle tick</name>
    <name type="synonym">Boophilus microplus</name>
    <dbReference type="NCBI Taxonomy" id="6941"/>
    <lineage>
        <taxon>Eukaryota</taxon>
        <taxon>Metazoa</taxon>
        <taxon>Ecdysozoa</taxon>
        <taxon>Arthropoda</taxon>
        <taxon>Chelicerata</taxon>
        <taxon>Arachnida</taxon>
        <taxon>Acari</taxon>
        <taxon>Parasitiformes</taxon>
        <taxon>Ixodida</taxon>
        <taxon>Ixodoidea</taxon>
        <taxon>Ixodidae</taxon>
        <taxon>Rhipicephalinae</taxon>
        <taxon>Rhipicephalus</taxon>
        <taxon>Boophilus</taxon>
    </lineage>
</organism>
<dbReference type="PANTHER" id="PTHR19303">
    <property type="entry name" value="TRANSPOSON"/>
    <property type="match status" value="1"/>
</dbReference>
<reference evidence="4" key="2">
    <citation type="submission" date="2021-09" db="EMBL/GenBank/DDBJ databases">
        <authorList>
            <person name="Jia N."/>
            <person name="Wang J."/>
            <person name="Shi W."/>
            <person name="Du L."/>
            <person name="Sun Y."/>
            <person name="Zhan W."/>
            <person name="Jiang J."/>
            <person name="Wang Q."/>
            <person name="Zhang B."/>
            <person name="Ji P."/>
            <person name="Sakyi L.B."/>
            <person name="Cui X."/>
            <person name="Yuan T."/>
            <person name="Jiang B."/>
            <person name="Yang W."/>
            <person name="Lam T.T.-Y."/>
            <person name="Chang Q."/>
            <person name="Ding S."/>
            <person name="Wang X."/>
            <person name="Zhu J."/>
            <person name="Ruan X."/>
            <person name="Zhao L."/>
            <person name="Wei J."/>
            <person name="Que T."/>
            <person name="Du C."/>
            <person name="Cheng J."/>
            <person name="Dai P."/>
            <person name="Han X."/>
            <person name="Huang E."/>
            <person name="Gao Y."/>
            <person name="Liu J."/>
            <person name="Shao H."/>
            <person name="Ye R."/>
            <person name="Li L."/>
            <person name="Wei W."/>
            <person name="Wang X."/>
            <person name="Wang C."/>
            <person name="Huo Q."/>
            <person name="Li W."/>
            <person name="Guo W."/>
            <person name="Chen H."/>
            <person name="Chen S."/>
            <person name="Zhou L."/>
            <person name="Zhou L."/>
            <person name="Ni X."/>
            <person name="Tian J."/>
            <person name="Zhou Y."/>
            <person name="Sheng Y."/>
            <person name="Liu T."/>
            <person name="Pan Y."/>
            <person name="Xia L."/>
            <person name="Li J."/>
            <person name="Zhao F."/>
            <person name="Cao W."/>
        </authorList>
    </citation>
    <scope>NUCLEOTIDE SEQUENCE</scope>
    <source>
        <strain evidence="4">Rmic-2018</strain>
        <tissue evidence="4">Larvae</tissue>
    </source>
</reference>
<dbReference type="GO" id="GO:0003677">
    <property type="term" value="F:DNA binding"/>
    <property type="evidence" value="ECO:0007669"/>
    <property type="project" value="UniProtKB-KW"/>
</dbReference>
<evidence type="ECO:0000313" key="4">
    <source>
        <dbReference type="EMBL" id="KAH8026709.1"/>
    </source>
</evidence>
<dbReference type="Pfam" id="PF03221">
    <property type="entry name" value="HTH_Tnp_Tc5"/>
    <property type="match status" value="1"/>
</dbReference>
<feature type="domain" description="HTH CENPB-type" evidence="3">
    <location>
        <begin position="20"/>
        <end position="91"/>
    </location>
</feature>
<protein>
    <recommendedName>
        <fullName evidence="3">HTH CENPB-type domain-containing protein</fullName>
    </recommendedName>
</protein>
<keyword evidence="2" id="KW-0238">DNA-binding</keyword>
<dbReference type="PANTHER" id="PTHR19303:SF73">
    <property type="entry name" value="PROTEIN PDC2"/>
    <property type="match status" value="1"/>
</dbReference>